<dbReference type="EMBL" id="AP028907">
    <property type="protein sequence ID" value="BES80515.1"/>
    <property type="molecule type" value="Genomic_DNA"/>
</dbReference>
<dbReference type="Pfam" id="PF01637">
    <property type="entry name" value="ATPase_2"/>
    <property type="match status" value="1"/>
</dbReference>
<dbReference type="InterPro" id="IPR027417">
    <property type="entry name" value="P-loop_NTPase"/>
</dbReference>
<keyword evidence="3" id="KW-1185">Reference proteome</keyword>
<evidence type="ECO:0000313" key="3">
    <source>
        <dbReference type="Proteomes" id="UP001341135"/>
    </source>
</evidence>
<dbReference type="InterPro" id="IPR011579">
    <property type="entry name" value="ATPase_dom"/>
</dbReference>
<dbReference type="SUPFAM" id="SSF52540">
    <property type="entry name" value="P-loop containing nucleoside triphosphate hydrolases"/>
    <property type="match status" value="1"/>
</dbReference>
<reference evidence="2 3" key="1">
    <citation type="submission" date="2023-09" db="EMBL/GenBank/DDBJ databases">
        <title>Pyrofollis japonicus gen. nov. sp. nov., a novel member of the family Pyrodictiaceae isolated from the Iheya North hydrothermal field.</title>
        <authorList>
            <person name="Miyazaki U."/>
            <person name="Sanari M."/>
            <person name="Tame A."/>
            <person name="Kitajima M."/>
            <person name="Okamoto A."/>
            <person name="Sawayama S."/>
            <person name="Miyazaki J."/>
            <person name="Takai K."/>
            <person name="Nakagawa S."/>
        </authorList>
    </citation>
    <scope>NUCLEOTIDE SEQUENCE [LARGE SCALE GENOMIC DNA]</scope>
    <source>
        <strain evidence="2 3">AV2</strain>
    </source>
</reference>
<dbReference type="InterPro" id="IPR003593">
    <property type="entry name" value="AAA+_ATPase"/>
</dbReference>
<evidence type="ECO:0000313" key="2">
    <source>
        <dbReference type="EMBL" id="BES80515.1"/>
    </source>
</evidence>
<dbReference type="Proteomes" id="UP001341135">
    <property type="component" value="Chromosome"/>
</dbReference>
<accession>A0ABM8IUP8</accession>
<sequence>MCFSDREQEAGKLLGLYRRGAAVPILVYGPEGSGKSTLLRYIVWRVDRDGGLGVYIDALSGGDLEEAIYPLTSAMRSILADLLAGTAPPLGRVLAVRLWDLLRGLLMRAEAERRRVLVVVDDVYRALGLEEAEAYTKRLYELLGRLYGLGVESALVVVATSEGASRRLLARHSYASTSLLWNLAREGLGELLSQIEAPIGAEEAWRITGGNPRLLGRLAELEWSPGRLVEELAEQRLAEALEAVGREALEKLAEDPDSEPNAARRLEDMNLMIRLSRVASLSPPPEPDRELGVGRDWAWQTPAYRLAALHLLERR</sequence>
<evidence type="ECO:0000259" key="1">
    <source>
        <dbReference type="SMART" id="SM00382"/>
    </source>
</evidence>
<organism evidence="2 3">
    <name type="scientific">Pyrodictium abyssi</name>
    <dbReference type="NCBI Taxonomy" id="54256"/>
    <lineage>
        <taxon>Archaea</taxon>
        <taxon>Thermoproteota</taxon>
        <taxon>Thermoprotei</taxon>
        <taxon>Desulfurococcales</taxon>
        <taxon>Pyrodictiaceae</taxon>
        <taxon>Pyrodictium</taxon>
    </lineage>
</organism>
<feature type="domain" description="AAA+ ATPase" evidence="1">
    <location>
        <begin position="21"/>
        <end position="185"/>
    </location>
</feature>
<dbReference type="SMART" id="SM00382">
    <property type="entry name" value="AAA"/>
    <property type="match status" value="1"/>
</dbReference>
<dbReference type="RefSeq" id="WP_338250827.1">
    <property type="nucleotide sequence ID" value="NZ_AP028907.1"/>
</dbReference>
<name>A0ABM8IUP8_9CREN</name>
<dbReference type="Gene3D" id="3.40.50.300">
    <property type="entry name" value="P-loop containing nucleotide triphosphate hydrolases"/>
    <property type="match status" value="1"/>
</dbReference>
<proteinExistence type="predicted"/>
<protein>
    <recommendedName>
        <fullName evidence="1">AAA+ ATPase domain-containing protein</fullName>
    </recommendedName>
</protein>
<gene>
    <name evidence="2" type="ORF">PABY_00820</name>
</gene>
<dbReference type="GeneID" id="89288106"/>